<keyword evidence="8" id="KW-1185">Reference proteome</keyword>
<dbReference type="SMART" id="SM01217">
    <property type="entry name" value="Fn3_like"/>
    <property type="match status" value="1"/>
</dbReference>
<feature type="domain" description="Fibronectin type III-like" evidence="6">
    <location>
        <begin position="352"/>
        <end position="421"/>
    </location>
</feature>
<dbReference type="STRING" id="656061.D5GCT2"/>
<dbReference type="InterPro" id="IPR026891">
    <property type="entry name" value="Fn3-like"/>
</dbReference>
<dbReference type="EMBL" id="FN430120">
    <property type="protein sequence ID" value="CAZ82325.1"/>
    <property type="molecule type" value="Genomic_DNA"/>
</dbReference>
<evidence type="ECO:0000256" key="1">
    <source>
        <dbReference type="ARBA" id="ARBA00000448"/>
    </source>
</evidence>
<gene>
    <name evidence="7" type="ORF">GSTUM_00006007001</name>
</gene>
<dbReference type="EC" id="3.2.1.21" evidence="3"/>
<evidence type="ECO:0000256" key="3">
    <source>
        <dbReference type="ARBA" id="ARBA00012744"/>
    </source>
</evidence>
<sequence length="433" mass="49058">MRIPEALRVFIIRYYPGRNIAIEEYGLASTGGQAGSSDKPFNDHGHYEPGDKHAVKMLAQEASNDVEMGGGTLKLFRATPDLLQDRTLEQNVLDTATSRALRSKFTRRFSENPSSVAPQEKWKTVKPARRIGRERRKSRTLLFLTYVPWVYKLWSLRCLSISIPRLTYAQGCERWSNDKSSSPEAIKAAKEAEVAVVVAGTWSRDHQERCGQHGSSLLQRQAHNRTLDRHLRCRADKAILPKRGGRQRPHECALLEIQPLRQALHLLPSRGTWAPTSPPYCDYLKGSRFNPLGQVARERNDDLRTPVRALVAATAVTLRLRQELHHFPVLGCYYRQGQQLNIRNNSTRYGTEVVQLYVTDKIASVVTPNKELKGFLKVFLHAGEGKIVRIPVDVSELGVWNTENWYVVEKGEFVIVVGDSAEGIKSRSPFWVI</sequence>
<dbReference type="OMA" id="VWNTENW"/>
<evidence type="ECO:0000313" key="8">
    <source>
        <dbReference type="Proteomes" id="UP000006911"/>
    </source>
</evidence>
<comment type="catalytic activity">
    <reaction evidence="1">
        <text>Hydrolysis of terminal, non-reducing beta-D-glucosyl residues with release of beta-D-glucose.</text>
        <dbReference type="EC" id="3.2.1.21"/>
    </reaction>
</comment>
<dbReference type="Gene3D" id="2.60.40.10">
    <property type="entry name" value="Immunoglobulins"/>
    <property type="match status" value="1"/>
</dbReference>
<dbReference type="GO" id="GO:0009251">
    <property type="term" value="P:glucan catabolic process"/>
    <property type="evidence" value="ECO:0007669"/>
    <property type="project" value="TreeGrafter"/>
</dbReference>
<proteinExistence type="inferred from homology"/>
<evidence type="ECO:0000259" key="6">
    <source>
        <dbReference type="SMART" id="SM01217"/>
    </source>
</evidence>
<keyword evidence="4" id="KW-0378">Hydrolase</keyword>
<evidence type="ECO:0000256" key="5">
    <source>
        <dbReference type="ARBA" id="ARBA00023295"/>
    </source>
</evidence>
<evidence type="ECO:0000256" key="2">
    <source>
        <dbReference type="ARBA" id="ARBA00005336"/>
    </source>
</evidence>
<dbReference type="InterPro" id="IPR050288">
    <property type="entry name" value="Cellulose_deg_GH3"/>
</dbReference>
<dbReference type="InParanoid" id="D5GCT2"/>
<dbReference type="Proteomes" id="UP000006911">
    <property type="component" value="Unassembled WGS sequence"/>
</dbReference>
<dbReference type="PANTHER" id="PTHR42715">
    <property type="entry name" value="BETA-GLUCOSIDASE"/>
    <property type="match status" value="1"/>
</dbReference>
<comment type="similarity">
    <text evidence="2">Belongs to the glycosyl hydrolase 3 family.</text>
</comment>
<dbReference type="HOGENOM" id="CLU_633387_0_0_1"/>
<dbReference type="AlphaFoldDB" id="D5GCT2"/>
<dbReference type="eggNOG" id="ENOG502QQ55">
    <property type="taxonomic scope" value="Eukaryota"/>
</dbReference>
<name>D5GCT2_TUBMM</name>
<dbReference type="Pfam" id="PF14310">
    <property type="entry name" value="Fn3-like"/>
    <property type="match status" value="1"/>
</dbReference>
<dbReference type="FunFam" id="2.60.40.10:FF:000495">
    <property type="entry name" value="Periplasmic beta-glucosidase"/>
    <property type="match status" value="1"/>
</dbReference>
<protein>
    <recommendedName>
        <fullName evidence="3">beta-glucosidase</fullName>
        <ecNumber evidence="3">3.2.1.21</ecNumber>
    </recommendedName>
</protein>
<accession>D5GCT2</accession>
<dbReference type="PANTHER" id="PTHR42715:SF3">
    <property type="entry name" value="BETA-GLUCOSIDASE B-RELATED"/>
    <property type="match status" value="1"/>
</dbReference>
<reference evidence="7 8" key="1">
    <citation type="journal article" date="2010" name="Nature">
        <title>Perigord black truffle genome uncovers evolutionary origins and mechanisms of symbiosis.</title>
        <authorList>
            <person name="Martin F."/>
            <person name="Kohler A."/>
            <person name="Murat C."/>
            <person name="Balestrini R."/>
            <person name="Coutinho P.M."/>
            <person name="Jaillon O."/>
            <person name="Montanini B."/>
            <person name="Morin E."/>
            <person name="Noel B."/>
            <person name="Percudani R."/>
            <person name="Porcel B."/>
            <person name="Rubini A."/>
            <person name="Amicucci A."/>
            <person name="Amselem J."/>
            <person name="Anthouard V."/>
            <person name="Arcioni S."/>
            <person name="Artiguenave F."/>
            <person name="Aury J.M."/>
            <person name="Ballario P."/>
            <person name="Bolchi A."/>
            <person name="Brenna A."/>
            <person name="Brun A."/>
            <person name="Buee M."/>
            <person name="Cantarel B."/>
            <person name="Chevalier G."/>
            <person name="Couloux A."/>
            <person name="Da Silva C."/>
            <person name="Denoeud F."/>
            <person name="Duplessis S."/>
            <person name="Ghignone S."/>
            <person name="Hilselberger B."/>
            <person name="Iotti M."/>
            <person name="Marcais B."/>
            <person name="Mello A."/>
            <person name="Miranda M."/>
            <person name="Pacioni G."/>
            <person name="Quesneville H."/>
            <person name="Riccioni C."/>
            <person name="Ruotolo R."/>
            <person name="Splivallo R."/>
            <person name="Stocchi V."/>
            <person name="Tisserant E."/>
            <person name="Viscomi A.R."/>
            <person name="Zambonelli A."/>
            <person name="Zampieri E."/>
            <person name="Henrissat B."/>
            <person name="Lebrun M.H."/>
            <person name="Paolocci F."/>
            <person name="Bonfante P."/>
            <person name="Ottonello S."/>
            <person name="Wincker P."/>
        </authorList>
    </citation>
    <scope>NUCLEOTIDE SEQUENCE [LARGE SCALE GENOMIC DNA]</scope>
    <source>
        <strain evidence="7 8">Mel28</strain>
    </source>
</reference>
<evidence type="ECO:0000313" key="7">
    <source>
        <dbReference type="EMBL" id="CAZ82325.1"/>
    </source>
</evidence>
<dbReference type="KEGG" id="tml:GSTUM_00006007001"/>
<evidence type="ECO:0000256" key="4">
    <source>
        <dbReference type="ARBA" id="ARBA00022801"/>
    </source>
</evidence>
<keyword evidence="5" id="KW-0326">Glycosidase</keyword>
<dbReference type="RefSeq" id="XP_002838134.1">
    <property type="nucleotide sequence ID" value="XM_002838088.1"/>
</dbReference>
<dbReference type="GeneID" id="9187944"/>
<organism evidence="7 8">
    <name type="scientific">Tuber melanosporum (strain Mel28)</name>
    <name type="common">Perigord black truffle</name>
    <dbReference type="NCBI Taxonomy" id="656061"/>
    <lineage>
        <taxon>Eukaryota</taxon>
        <taxon>Fungi</taxon>
        <taxon>Dikarya</taxon>
        <taxon>Ascomycota</taxon>
        <taxon>Pezizomycotina</taxon>
        <taxon>Pezizomycetes</taxon>
        <taxon>Pezizales</taxon>
        <taxon>Tuberaceae</taxon>
        <taxon>Tuber</taxon>
    </lineage>
</organism>
<dbReference type="InterPro" id="IPR013783">
    <property type="entry name" value="Ig-like_fold"/>
</dbReference>
<dbReference type="GO" id="GO:0008422">
    <property type="term" value="F:beta-glucosidase activity"/>
    <property type="evidence" value="ECO:0007669"/>
    <property type="project" value="UniProtKB-EC"/>
</dbReference>